<gene>
    <name evidence="1" type="ORF">CY34DRAFT_603561</name>
</gene>
<dbReference type="Proteomes" id="UP000054485">
    <property type="component" value="Unassembled WGS sequence"/>
</dbReference>
<evidence type="ECO:0000313" key="2">
    <source>
        <dbReference type="Proteomes" id="UP000054485"/>
    </source>
</evidence>
<reference evidence="2" key="2">
    <citation type="submission" date="2015-01" db="EMBL/GenBank/DDBJ databases">
        <title>Evolutionary Origins and Diversification of the Mycorrhizal Mutualists.</title>
        <authorList>
            <consortium name="DOE Joint Genome Institute"/>
            <consortium name="Mycorrhizal Genomics Consortium"/>
            <person name="Kohler A."/>
            <person name="Kuo A."/>
            <person name="Nagy L.G."/>
            <person name="Floudas D."/>
            <person name="Copeland A."/>
            <person name="Barry K.W."/>
            <person name="Cichocki N."/>
            <person name="Veneault-Fourrey C."/>
            <person name="LaButti K."/>
            <person name="Lindquist E.A."/>
            <person name="Lipzen A."/>
            <person name="Lundell T."/>
            <person name="Morin E."/>
            <person name="Murat C."/>
            <person name="Riley R."/>
            <person name="Ohm R."/>
            <person name="Sun H."/>
            <person name="Tunlid A."/>
            <person name="Henrissat B."/>
            <person name="Grigoriev I.V."/>
            <person name="Hibbett D.S."/>
            <person name="Martin F."/>
        </authorList>
    </citation>
    <scope>NUCLEOTIDE SEQUENCE [LARGE SCALE GENOMIC DNA]</scope>
    <source>
        <strain evidence="2">UH-Slu-Lm8-n1</strain>
    </source>
</reference>
<dbReference type="HOGENOM" id="CLU_1797733_0_0_1"/>
<sequence>MPPFFSLETRCEARRAFQRCVLFVFNQSSTFGNKCAKHIPLIITASIIRQLPQVSLCLLPSHEQAKPNPYLFTAVGHRGARGRLWKPPSRSVYFDLLPSVPLRTSSPTLWDEINDISHSNATKGILIILIGSFSREMLVEPLLW</sequence>
<reference evidence="1 2" key="1">
    <citation type="submission" date="2014-04" db="EMBL/GenBank/DDBJ databases">
        <authorList>
            <consortium name="DOE Joint Genome Institute"/>
            <person name="Kuo A."/>
            <person name="Ruytinx J."/>
            <person name="Rineau F."/>
            <person name="Colpaert J."/>
            <person name="Kohler A."/>
            <person name="Nagy L.G."/>
            <person name="Floudas D."/>
            <person name="Copeland A."/>
            <person name="Barry K.W."/>
            <person name="Cichocki N."/>
            <person name="Veneault-Fourrey C."/>
            <person name="LaButti K."/>
            <person name="Lindquist E.A."/>
            <person name="Lipzen A."/>
            <person name="Lundell T."/>
            <person name="Morin E."/>
            <person name="Murat C."/>
            <person name="Sun H."/>
            <person name="Tunlid A."/>
            <person name="Henrissat B."/>
            <person name="Grigoriev I.V."/>
            <person name="Hibbett D.S."/>
            <person name="Martin F."/>
            <person name="Nordberg H.P."/>
            <person name="Cantor M.N."/>
            <person name="Hua S.X."/>
        </authorList>
    </citation>
    <scope>NUCLEOTIDE SEQUENCE [LARGE SCALE GENOMIC DNA]</scope>
    <source>
        <strain evidence="1 2">UH-Slu-Lm8-n1</strain>
    </source>
</reference>
<proteinExistence type="predicted"/>
<dbReference type="InParanoid" id="A0A0D0BF28"/>
<dbReference type="AlphaFoldDB" id="A0A0D0BF28"/>
<dbReference type="EMBL" id="KN835185">
    <property type="protein sequence ID" value="KIK44732.1"/>
    <property type="molecule type" value="Genomic_DNA"/>
</dbReference>
<organism evidence="1 2">
    <name type="scientific">Suillus luteus UH-Slu-Lm8-n1</name>
    <dbReference type="NCBI Taxonomy" id="930992"/>
    <lineage>
        <taxon>Eukaryota</taxon>
        <taxon>Fungi</taxon>
        <taxon>Dikarya</taxon>
        <taxon>Basidiomycota</taxon>
        <taxon>Agaricomycotina</taxon>
        <taxon>Agaricomycetes</taxon>
        <taxon>Agaricomycetidae</taxon>
        <taxon>Boletales</taxon>
        <taxon>Suillineae</taxon>
        <taxon>Suillaceae</taxon>
        <taxon>Suillus</taxon>
    </lineage>
</organism>
<keyword evidence="2" id="KW-1185">Reference proteome</keyword>
<name>A0A0D0BF28_9AGAM</name>
<protein>
    <submittedName>
        <fullName evidence="1">Uncharacterized protein</fullName>
    </submittedName>
</protein>
<accession>A0A0D0BF28</accession>
<evidence type="ECO:0000313" key="1">
    <source>
        <dbReference type="EMBL" id="KIK44732.1"/>
    </source>
</evidence>